<protein>
    <recommendedName>
        <fullName evidence="3 8">Mediator of RNA polymerase II transcription subunit 17</fullName>
    </recommendedName>
    <alternativeName>
        <fullName evidence="7 8">Mediator complex subunit 17</fullName>
    </alternativeName>
</protein>
<dbReference type="EMBL" id="JBFXLU010000388">
    <property type="protein sequence ID" value="KAL2827686.1"/>
    <property type="molecule type" value="Genomic_DNA"/>
</dbReference>
<comment type="subcellular location">
    <subcellularLocation>
        <location evidence="1 8">Nucleus</location>
    </subcellularLocation>
</comment>
<dbReference type="Gene3D" id="6.10.250.2620">
    <property type="match status" value="1"/>
</dbReference>
<dbReference type="InterPro" id="IPR019313">
    <property type="entry name" value="Mediator_Med17"/>
</dbReference>
<feature type="region of interest" description="Disordered" evidence="9">
    <location>
        <begin position="98"/>
        <end position="123"/>
    </location>
</feature>
<keyword evidence="6 8" id="KW-0539">Nucleus</keyword>
<keyword evidence="5 8" id="KW-0804">Transcription</keyword>
<comment type="subunit">
    <text evidence="8">Component of the Mediator complex.</text>
</comment>
<keyword evidence="11" id="KW-1185">Reference proteome</keyword>
<comment type="function">
    <text evidence="8">Component of the Mediator complex, a coactivator involved in the regulated transcription of nearly all RNA polymerase II-dependent genes. Mediator functions as a bridge to convey information from gene-specific regulatory proteins to the basal RNA polymerase II transcription machinery. Mediator is recruited to promoters by direct interactions with regulatory proteins and serves as a scaffold for the assembly of a functional preinitiation complex with RNA polymerase II and the general transcription factors.</text>
</comment>
<evidence type="ECO:0000256" key="1">
    <source>
        <dbReference type="ARBA" id="ARBA00004123"/>
    </source>
</evidence>
<sequence length="682" mass="75990">MIGSRARTPVTWIRCSRRSSLIELSSRLPLRPACSPSTWGHSLKSGSPSIMADSFKLPLRPVIEKSDRPDSLPRDIAQINAQWGSFRELTEASLREKIEADKDKDPWAEEDEADQETADVDTSERMEQLYKRRAEIIQFAGEAHAEASFALDFVSLLLSKHNPRQAETTMSLFLKNAAPLGSLNSEVIDPPPRPDTALGDIKSVARGWRLQNFNNAASKLLNAGLRLNVEVDAETEYWGQVLAVKEKGWKVCRLPRDGQALGVQYGFLEATPLFRDRGLAALRRADDGKLVLDKGLVPRKTQGVRVRIKYQGRIIGCSKVCRPSQDVESTESRILQARDTLFEEELFYEIMREARVLGNQGVTTRQNLVKVPVSEEQEILLDLVDWDQDHASEEAASSNEQNALADAISHSIRILLTFAHRQNLRRRTEPPLPLAPKRRPVSEYQILRPVMAYLQHKSHIQWLESFIASLRRVLEAADIKCDFSATQFSSIGVLQPNHLFPKVESLVGVFLAPFESTFSGTLITPRSSFKVRIRTNPTVPPVGTFYDISVNLPQFPEVQPLNRVGLQGEVAQAVTHFVMLDLAAAISLQNPKNQGSPGKVSWEVAYPHHGELLARDTAGQSKKMKVSLSHEELNIQTYSLSRGEGFAKPVATKSALLSQTWKPGASGPQPSLVEFVAQASRP</sequence>
<keyword evidence="4 8" id="KW-0805">Transcription regulation</keyword>
<evidence type="ECO:0000313" key="11">
    <source>
        <dbReference type="Proteomes" id="UP001610446"/>
    </source>
</evidence>
<evidence type="ECO:0000256" key="8">
    <source>
        <dbReference type="RuleBase" id="RU364140"/>
    </source>
</evidence>
<evidence type="ECO:0000256" key="6">
    <source>
        <dbReference type="ARBA" id="ARBA00023242"/>
    </source>
</evidence>
<dbReference type="Pfam" id="PF10156">
    <property type="entry name" value="Med17"/>
    <property type="match status" value="1"/>
</dbReference>
<dbReference type="Proteomes" id="UP001610446">
    <property type="component" value="Unassembled WGS sequence"/>
</dbReference>
<evidence type="ECO:0000313" key="10">
    <source>
        <dbReference type="EMBL" id="KAL2827686.1"/>
    </source>
</evidence>
<reference evidence="10 11" key="1">
    <citation type="submission" date="2024-07" db="EMBL/GenBank/DDBJ databases">
        <title>Section-level genome sequencing and comparative genomics of Aspergillus sections Usti and Cavernicolus.</title>
        <authorList>
            <consortium name="Lawrence Berkeley National Laboratory"/>
            <person name="Nybo J.L."/>
            <person name="Vesth T.C."/>
            <person name="Theobald S."/>
            <person name="Frisvad J.C."/>
            <person name="Larsen T.O."/>
            <person name="Kjaerboelling I."/>
            <person name="Rothschild-Mancinelli K."/>
            <person name="Lyhne E.K."/>
            <person name="Kogle M.E."/>
            <person name="Barry K."/>
            <person name="Clum A."/>
            <person name="Na H."/>
            <person name="Ledsgaard L."/>
            <person name="Lin J."/>
            <person name="Lipzen A."/>
            <person name="Kuo A."/>
            <person name="Riley R."/>
            <person name="Mondo S."/>
            <person name="Labutti K."/>
            <person name="Haridas S."/>
            <person name="Pangalinan J."/>
            <person name="Salamov A.A."/>
            <person name="Simmons B.A."/>
            <person name="Magnuson J.K."/>
            <person name="Chen J."/>
            <person name="Drula E."/>
            <person name="Henrissat B."/>
            <person name="Wiebenga A."/>
            <person name="Lubbers R.J."/>
            <person name="Gomes A.C."/>
            <person name="Makela M.R."/>
            <person name="Stajich J."/>
            <person name="Grigoriev I.V."/>
            <person name="Mortensen U.H."/>
            <person name="De Vries R.P."/>
            <person name="Baker S.E."/>
            <person name="Andersen M.R."/>
        </authorList>
    </citation>
    <scope>NUCLEOTIDE SEQUENCE [LARGE SCALE GENOMIC DNA]</scope>
    <source>
        <strain evidence="10 11">CBS 123904</strain>
    </source>
</reference>
<evidence type="ECO:0000256" key="5">
    <source>
        <dbReference type="ARBA" id="ARBA00023163"/>
    </source>
</evidence>
<evidence type="ECO:0000256" key="4">
    <source>
        <dbReference type="ARBA" id="ARBA00023015"/>
    </source>
</evidence>
<comment type="caution">
    <text evidence="10">The sequence shown here is derived from an EMBL/GenBank/DDBJ whole genome shotgun (WGS) entry which is preliminary data.</text>
</comment>
<gene>
    <name evidence="8" type="primary">MED17</name>
    <name evidence="10" type="ORF">BJY01DRAFT_228981</name>
</gene>
<dbReference type="PANTHER" id="PTHR13114">
    <property type="entry name" value="MEDIATOR OF RNA POLYMERASE II TRANSCRIPTION SUBUNIT 17"/>
    <property type="match status" value="1"/>
</dbReference>
<evidence type="ECO:0000256" key="2">
    <source>
        <dbReference type="ARBA" id="ARBA00005635"/>
    </source>
</evidence>
<evidence type="ECO:0000256" key="7">
    <source>
        <dbReference type="ARBA" id="ARBA00032014"/>
    </source>
</evidence>
<keyword evidence="8" id="KW-0010">Activator</keyword>
<evidence type="ECO:0000256" key="3">
    <source>
        <dbReference type="ARBA" id="ARBA00019610"/>
    </source>
</evidence>
<dbReference type="PANTHER" id="PTHR13114:SF7">
    <property type="entry name" value="MEDIATOR OF RNA POLYMERASE II TRANSCRIPTION SUBUNIT 17"/>
    <property type="match status" value="1"/>
</dbReference>
<evidence type="ECO:0000256" key="9">
    <source>
        <dbReference type="SAM" id="MobiDB-lite"/>
    </source>
</evidence>
<comment type="similarity">
    <text evidence="2 8">Belongs to the Mediator complex subunit 17 family.</text>
</comment>
<organism evidence="10 11">
    <name type="scientific">Aspergillus pseudoustus</name>
    <dbReference type="NCBI Taxonomy" id="1810923"/>
    <lineage>
        <taxon>Eukaryota</taxon>
        <taxon>Fungi</taxon>
        <taxon>Dikarya</taxon>
        <taxon>Ascomycota</taxon>
        <taxon>Pezizomycotina</taxon>
        <taxon>Eurotiomycetes</taxon>
        <taxon>Eurotiomycetidae</taxon>
        <taxon>Eurotiales</taxon>
        <taxon>Aspergillaceae</taxon>
        <taxon>Aspergillus</taxon>
        <taxon>Aspergillus subgen. Nidulantes</taxon>
    </lineage>
</organism>
<proteinExistence type="inferred from homology"/>
<feature type="compositionally biased region" description="Basic and acidic residues" evidence="9">
    <location>
        <begin position="98"/>
        <end position="107"/>
    </location>
</feature>
<accession>A0ABR4IIU3</accession>
<feature type="compositionally biased region" description="Acidic residues" evidence="9">
    <location>
        <begin position="108"/>
        <end position="121"/>
    </location>
</feature>
<name>A0ABR4IIU3_9EURO</name>